<dbReference type="Proteomes" id="UP000836387">
    <property type="component" value="Unassembled WGS sequence"/>
</dbReference>
<proteinExistence type="predicted"/>
<name>A0ACA9UEP8_BIOOC</name>
<sequence>MSGLKINIFVAILVPWAACSLAMIGRIAAKRMTKVTWWYEDYFCVAAYGRRIGHSDKTCPIH</sequence>
<keyword evidence="2" id="KW-1185">Reference proteome</keyword>
<protein>
    <submittedName>
        <fullName evidence="1">Uncharacterized protein</fullName>
    </submittedName>
</protein>
<comment type="caution">
    <text evidence="1">The sequence shown here is derived from an EMBL/GenBank/DDBJ whole genome shotgun (WGS) entry which is preliminary data.</text>
</comment>
<evidence type="ECO:0000313" key="2">
    <source>
        <dbReference type="Proteomes" id="UP000836387"/>
    </source>
</evidence>
<reference evidence="1" key="2">
    <citation type="submission" date="2021-10" db="EMBL/GenBank/DDBJ databases">
        <authorList>
            <person name="Piombo E."/>
        </authorList>
    </citation>
    <scope>NUCLEOTIDE SEQUENCE</scope>
</reference>
<reference evidence="1" key="1">
    <citation type="submission" date="2020-04" db="EMBL/GenBank/DDBJ databases">
        <authorList>
            <person name="Broberg M."/>
        </authorList>
    </citation>
    <scope>NUCLEOTIDE SEQUENCE</scope>
</reference>
<gene>
    <name evidence="1" type="ORF">CRV2_00022120</name>
</gene>
<organism evidence="1 2">
    <name type="scientific">Clonostachys rosea f. rosea IK726</name>
    <dbReference type="NCBI Taxonomy" id="1349383"/>
    <lineage>
        <taxon>Eukaryota</taxon>
        <taxon>Fungi</taxon>
        <taxon>Dikarya</taxon>
        <taxon>Ascomycota</taxon>
        <taxon>Pezizomycotina</taxon>
        <taxon>Sordariomycetes</taxon>
        <taxon>Hypocreomycetidae</taxon>
        <taxon>Hypocreales</taxon>
        <taxon>Bionectriaceae</taxon>
        <taxon>Clonostachys</taxon>
    </lineage>
</organism>
<accession>A0ACA9UEP8</accession>
<evidence type="ECO:0000313" key="1">
    <source>
        <dbReference type="EMBL" id="CAG9951242.1"/>
    </source>
</evidence>
<dbReference type="EMBL" id="CADEHS020000261">
    <property type="protein sequence ID" value="CAG9951242.1"/>
    <property type="molecule type" value="Genomic_DNA"/>
</dbReference>